<dbReference type="RefSeq" id="WP_275032883.1">
    <property type="nucleotide sequence ID" value="NZ_CP118615.1"/>
</dbReference>
<protein>
    <recommendedName>
        <fullName evidence="3">Abortive infection protein</fullName>
    </recommendedName>
</protein>
<proteinExistence type="predicted"/>
<organism evidence="1 2">
    <name type="scientific">Micromonospora cathayae</name>
    <dbReference type="NCBI Taxonomy" id="3028804"/>
    <lineage>
        <taxon>Bacteria</taxon>
        <taxon>Bacillati</taxon>
        <taxon>Actinomycetota</taxon>
        <taxon>Actinomycetes</taxon>
        <taxon>Micromonosporales</taxon>
        <taxon>Micromonosporaceae</taxon>
        <taxon>Micromonospora</taxon>
    </lineage>
</organism>
<dbReference type="SUPFAM" id="SSF51445">
    <property type="entry name" value="(Trans)glycosidases"/>
    <property type="match status" value="1"/>
</dbReference>
<evidence type="ECO:0000313" key="1">
    <source>
        <dbReference type="EMBL" id="WDZ86099.1"/>
    </source>
</evidence>
<evidence type="ECO:0000313" key="2">
    <source>
        <dbReference type="Proteomes" id="UP001219605"/>
    </source>
</evidence>
<dbReference type="Gene3D" id="3.20.20.80">
    <property type="entry name" value="Glycosidases"/>
    <property type="match status" value="1"/>
</dbReference>
<dbReference type="Proteomes" id="UP001219605">
    <property type="component" value="Chromosome"/>
</dbReference>
<evidence type="ECO:0008006" key="3">
    <source>
        <dbReference type="Google" id="ProtNLM"/>
    </source>
</evidence>
<gene>
    <name evidence="1" type="ORF">PVK37_06665</name>
</gene>
<dbReference type="InterPro" id="IPR017853">
    <property type="entry name" value="GH"/>
</dbReference>
<reference evidence="1 2" key="1">
    <citation type="submission" date="2023-02" db="EMBL/GenBank/DDBJ databases">
        <authorList>
            <person name="Mo P."/>
        </authorList>
    </citation>
    <scope>NUCLEOTIDE SEQUENCE [LARGE SCALE GENOMIC DNA]</scope>
    <source>
        <strain evidence="1 2">HUAS 3</strain>
    </source>
</reference>
<keyword evidence="2" id="KW-1185">Reference proteome</keyword>
<dbReference type="EMBL" id="CP118615">
    <property type="protein sequence ID" value="WDZ86099.1"/>
    <property type="molecule type" value="Genomic_DNA"/>
</dbReference>
<name>A0ABY7ZW14_9ACTN</name>
<sequence length="342" mass="37670">MLRGRGITYDTGFLSGGATSGPPVFDADAVRRDLRTIRTELHCTAVRVTGGDQDRLELAATIAAEEGLEVWYSPFTTDLDRDEMLAFLADTAERAERIRRGGAEVVVAAGAEASLFVRGFLPGETFYDRLELFTPSNTELPAILAAVTGPLNDFLRAATATIRERFGGKVTYASLPFENVDWSGFDYLGIDFYPNMVEGHFPGLDQALHPVRRHGKPIAITEVGTAPHTGSSANAGHSFLPVEYDGRSTRPLRLSRELDRNETEQATYLGTLLDVLDARDDIDTVFVQTFANFHLVTRDDPQRDLDRASFGLVKVRETPDGIPAWEPKEAFATVAARYARTR</sequence>
<accession>A0ABY7ZW14</accession>